<dbReference type="InterPro" id="IPR023346">
    <property type="entry name" value="Lysozyme-like_dom_sf"/>
</dbReference>
<keyword evidence="5" id="KW-1185">Reference proteome</keyword>
<dbReference type="SUPFAM" id="SSF53955">
    <property type="entry name" value="Lysozyme-like"/>
    <property type="match status" value="1"/>
</dbReference>
<reference evidence="4 5" key="1">
    <citation type="submission" date="2019-06" db="EMBL/GenBank/DDBJ databases">
        <authorList>
            <person name="Kincaid V.D."/>
            <person name="Fuller A."/>
            <person name="Hodges K."/>
            <person name="Bansal M."/>
            <person name="Essig J."/>
            <person name="Johnson A."/>
        </authorList>
    </citation>
    <scope>NUCLEOTIDE SEQUENCE [LARGE SCALE GENOMIC DNA]</scope>
</reference>
<dbReference type="PANTHER" id="PTHR34408:SF1">
    <property type="entry name" value="GLYCOSYL HYDROLASE FAMILY 19 DOMAIN-CONTAINING PROTEIN HI_1415"/>
    <property type="match status" value="1"/>
</dbReference>
<evidence type="ECO:0000256" key="1">
    <source>
        <dbReference type="SAM" id="MobiDB-lite"/>
    </source>
</evidence>
<keyword evidence="2" id="KW-1133">Transmembrane helix</keyword>
<dbReference type="RefSeq" id="YP_009903847.1">
    <property type="nucleotide sequence ID" value="NC_049849.1"/>
</dbReference>
<keyword evidence="2" id="KW-0472">Membrane</keyword>
<feature type="transmembrane region" description="Helical" evidence="2">
    <location>
        <begin position="109"/>
        <end position="128"/>
    </location>
</feature>
<dbReference type="GO" id="GO:0006032">
    <property type="term" value="P:chitin catabolic process"/>
    <property type="evidence" value="ECO:0007669"/>
    <property type="project" value="InterPro"/>
</dbReference>
<dbReference type="PANTHER" id="PTHR34408">
    <property type="entry name" value="FAMILY PROTEIN, PUTATIVE-RELATED"/>
    <property type="match status" value="1"/>
</dbReference>
<dbReference type="InterPro" id="IPR000726">
    <property type="entry name" value="Glyco_hydro_19_cat"/>
</dbReference>
<dbReference type="GO" id="GO:0016998">
    <property type="term" value="P:cell wall macromolecule catabolic process"/>
    <property type="evidence" value="ECO:0007669"/>
    <property type="project" value="InterPro"/>
</dbReference>
<feature type="transmembrane region" description="Helical" evidence="2">
    <location>
        <begin position="134"/>
        <end position="152"/>
    </location>
</feature>
<organism evidence="4 5">
    <name type="scientific">Achromobacter phage Motura</name>
    <dbReference type="NCBI Taxonomy" id="2591403"/>
    <lineage>
        <taxon>Viruses</taxon>
        <taxon>Duplodnaviria</taxon>
        <taxon>Heunggongvirae</taxon>
        <taxon>Uroviricota</taxon>
        <taxon>Caudoviricetes</taxon>
        <taxon>Moturavirus</taxon>
        <taxon>Moturavirus motura</taxon>
    </lineage>
</organism>
<feature type="compositionally biased region" description="Basic and acidic residues" evidence="1">
    <location>
        <begin position="54"/>
        <end position="73"/>
    </location>
</feature>
<dbReference type="CDD" id="cd00325">
    <property type="entry name" value="chitinase_GH19"/>
    <property type="match status" value="1"/>
</dbReference>
<dbReference type="GO" id="GO:0004568">
    <property type="term" value="F:chitinase activity"/>
    <property type="evidence" value="ECO:0007669"/>
    <property type="project" value="InterPro"/>
</dbReference>
<feature type="domain" description="Glycoside hydrolase family 19 catalytic" evidence="3">
    <location>
        <begin position="338"/>
        <end position="394"/>
    </location>
</feature>
<dbReference type="EMBL" id="MN094788">
    <property type="protein sequence ID" value="QDH83648.1"/>
    <property type="molecule type" value="Genomic_DNA"/>
</dbReference>
<dbReference type="KEGG" id="vg:56136123"/>
<keyword evidence="2" id="KW-0812">Transmembrane</keyword>
<sequence>MRNVAEVHRVYASDLKAGPFNDERNGELYQFIVAADAADAPPESALKRAVQRNVEQRARREEEDEEHKSESKRKGVGKKIAAKIIRTAGRVILRAAKAGLRMMWTVTKFLGRIVARFILPGILQGLAAMLTTPLGWGLGALVGAGALGYFLYKTMFKDESPDVVRAQSQNLTGDQLNEKLDDENVFDQAESNMLSRLGLSSDDMLELRTTQLQRTGLEATLYAVDEMAKLQGRPAATGVAVTGTLGTGTYGAAVPQLSPNSDKSYPLKGDAKSRLDSVVRGMNAAGMTDPNERAMFLAQLAHESGNFRYMREIWNPAQVPAQGRYEGRKDLGNLQPGDGFRFRGRGFIQVTGRTNYRQAGQYIGIDLEADPDLASDPDVAVKIALWYWRKARPKIPQLAKAGDIRGVTKLINGGYNGLQDRVNKFYQYQKKLASGEIGQTEATADLPPATPPMTQQQQQLVAEKKQVEQNARNLHVSQPQATNTQYLKMGNKVMAVNP</sequence>
<protein>
    <submittedName>
        <fullName evidence="4">Chitinase</fullName>
    </submittedName>
</protein>
<name>A0A514CT26_9CAUD</name>
<dbReference type="InterPro" id="IPR052354">
    <property type="entry name" value="Cell_Wall_Dynamics_Protein"/>
</dbReference>
<evidence type="ECO:0000256" key="2">
    <source>
        <dbReference type="SAM" id="Phobius"/>
    </source>
</evidence>
<evidence type="ECO:0000313" key="4">
    <source>
        <dbReference type="EMBL" id="QDH83648.1"/>
    </source>
</evidence>
<accession>A0A514CT26</accession>
<dbReference type="Gene3D" id="1.10.530.10">
    <property type="match status" value="1"/>
</dbReference>
<evidence type="ECO:0000313" key="5">
    <source>
        <dbReference type="Proteomes" id="UP000320799"/>
    </source>
</evidence>
<evidence type="ECO:0000259" key="3">
    <source>
        <dbReference type="Pfam" id="PF00182"/>
    </source>
</evidence>
<feature type="region of interest" description="Disordered" evidence="1">
    <location>
        <begin position="39"/>
        <end position="75"/>
    </location>
</feature>
<proteinExistence type="predicted"/>
<dbReference type="GeneID" id="56136123"/>
<dbReference type="Proteomes" id="UP000320799">
    <property type="component" value="Segment"/>
</dbReference>
<dbReference type="Pfam" id="PF00182">
    <property type="entry name" value="Glyco_hydro_19"/>
    <property type="match status" value="1"/>
</dbReference>